<dbReference type="Proteomes" id="UP001244552">
    <property type="component" value="Unassembled WGS sequence"/>
</dbReference>
<dbReference type="RefSeq" id="WP_307354430.1">
    <property type="nucleotide sequence ID" value="NZ_JAGINO010000014.1"/>
</dbReference>
<sequence length="306" mass="33239">MTFSSLLRGFSRIAVTLLVTAAAAAGGWWLWDYYMNEPWTRDGRVRADIVQVSPDVAGLVTDVRVTDNQLVHSGDVLFVVDPGRYRLAVEQAQANLDSARAELAYRTAEARRYEQLGNNVVSTAQRQEVASAMAKAAAAAKQNEAALDLAQFNLGRTEVKSTVDGYVTNLQLKAGNYVAAGQAVVALIDRHSFYVMGYFEETKLPRIQPGAPVSVRIMGMDAELGGHVDSITRAIVDRDRTEGSGLVANVNPTFNWVRLAQRIPVRIALDDVPDDLQLVAGRTATVAVRTKADRSTPNVAELPAGR</sequence>
<dbReference type="PANTHER" id="PTHR30367">
    <property type="entry name" value="P-HYDROXYBENZOIC ACID EFFLUX PUMP SUBUNIT AAEA-RELATED"/>
    <property type="match status" value="1"/>
</dbReference>
<accession>A0ABU0MLH8</accession>
<dbReference type="Pfam" id="PF25963">
    <property type="entry name" value="Beta-barrel_AAEA"/>
    <property type="match status" value="1"/>
</dbReference>
<dbReference type="InterPro" id="IPR058625">
    <property type="entry name" value="MdtA-like_BSH"/>
</dbReference>
<dbReference type="InterPro" id="IPR006143">
    <property type="entry name" value="RND_pump_MFP"/>
</dbReference>
<keyword evidence="3 5" id="KW-1133">Transmembrane helix</keyword>
<feature type="transmembrane region" description="Helical" evidence="5">
    <location>
        <begin position="12"/>
        <end position="31"/>
    </location>
</feature>
<feature type="domain" description="Multidrug resistance protein MdtA-like barrel-sandwich hybrid" evidence="6">
    <location>
        <begin position="49"/>
        <end position="187"/>
    </location>
</feature>
<reference evidence="8 9" key="1">
    <citation type="submission" date="2023-07" db="EMBL/GenBank/DDBJ databases">
        <title>Genomic Encyclopedia of Type Strains, Phase IV (KMG-IV): sequencing the most valuable type-strain genomes for metagenomic binning, comparative biology and taxonomic classification.</title>
        <authorList>
            <person name="Goeker M."/>
        </authorList>
    </citation>
    <scope>NUCLEOTIDE SEQUENCE [LARGE SCALE GENOMIC DNA]</scope>
    <source>
        <strain evidence="8 9">DSM 19922</strain>
    </source>
</reference>
<feature type="domain" description="p-hydroxybenzoic acid efflux pump subunit AaeA-like beta-barrel" evidence="7">
    <location>
        <begin position="192"/>
        <end position="288"/>
    </location>
</feature>
<evidence type="ECO:0000313" key="8">
    <source>
        <dbReference type="EMBL" id="MDQ0534322.1"/>
    </source>
</evidence>
<comment type="caution">
    <text evidence="8">The sequence shown here is derived from an EMBL/GenBank/DDBJ whole genome shotgun (WGS) entry which is preliminary data.</text>
</comment>
<keyword evidence="2 5" id="KW-0812">Transmembrane</keyword>
<name>A0ABU0MLH8_9PROT</name>
<dbReference type="NCBIfam" id="TIGR01730">
    <property type="entry name" value="RND_mfp"/>
    <property type="match status" value="1"/>
</dbReference>
<dbReference type="Gene3D" id="2.40.30.170">
    <property type="match status" value="1"/>
</dbReference>
<evidence type="ECO:0000259" key="6">
    <source>
        <dbReference type="Pfam" id="PF25917"/>
    </source>
</evidence>
<evidence type="ECO:0000256" key="3">
    <source>
        <dbReference type="ARBA" id="ARBA00022989"/>
    </source>
</evidence>
<organism evidence="8 9">
    <name type="scientific">Azospirillum picis</name>
    <dbReference type="NCBI Taxonomy" id="488438"/>
    <lineage>
        <taxon>Bacteria</taxon>
        <taxon>Pseudomonadati</taxon>
        <taxon>Pseudomonadota</taxon>
        <taxon>Alphaproteobacteria</taxon>
        <taxon>Rhodospirillales</taxon>
        <taxon>Azospirillaceae</taxon>
        <taxon>Azospirillum</taxon>
    </lineage>
</organism>
<dbReference type="PANTHER" id="PTHR30367:SF12">
    <property type="entry name" value="P-HYDROXYBENZOIC ACID EFFLUX PUMP SUBUNIT AAEA"/>
    <property type="match status" value="1"/>
</dbReference>
<keyword evidence="9" id="KW-1185">Reference proteome</keyword>
<comment type="similarity">
    <text evidence="1">Belongs to the membrane fusion protein (MFP) (TC 8.A.1) family.</text>
</comment>
<dbReference type="InterPro" id="IPR058634">
    <property type="entry name" value="AaeA-lik-b-barrel"/>
</dbReference>
<dbReference type="InterPro" id="IPR050393">
    <property type="entry name" value="MFP_Efflux_Pump"/>
</dbReference>
<gene>
    <name evidence="8" type="ORF">QO018_003195</name>
</gene>
<keyword evidence="4 5" id="KW-0472">Membrane</keyword>
<evidence type="ECO:0000313" key="9">
    <source>
        <dbReference type="Proteomes" id="UP001244552"/>
    </source>
</evidence>
<dbReference type="EMBL" id="JAUSVU010000011">
    <property type="protein sequence ID" value="MDQ0534322.1"/>
    <property type="molecule type" value="Genomic_DNA"/>
</dbReference>
<evidence type="ECO:0000256" key="5">
    <source>
        <dbReference type="SAM" id="Phobius"/>
    </source>
</evidence>
<proteinExistence type="inferred from homology"/>
<evidence type="ECO:0000256" key="2">
    <source>
        <dbReference type="ARBA" id="ARBA00022692"/>
    </source>
</evidence>
<dbReference type="Gene3D" id="2.40.50.100">
    <property type="match status" value="1"/>
</dbReference>
<protein>
    <submittedName>
        <fullName evidence="8">RND family efflux transporter MFP subunit</fullName>
    </submittedName>
</protein>
<evidence type="ECO:0000256" key="4">
    <source>
        <dbReference type="ARBA" id="ARBA00023136"/>
    </source>
</evidence>
<dbReference type="Pfam" id="PF25917">
    <property type="entry name" value="BSH_RND"/>
    <property type="match status" value="1"/>
</dbReference>
<dbReference type="SUPFAM" id="SSF111369">
    <property type="entry name" value="HlyD-like secretion proteins"/>
    <property type="match status" value="1"/>
</dbReference>
<evidence type="ECO:0000256" key="1">
    <source>
        <dbReference type="ARBA" id="ARBA00009477"/>
    </source>
</evidence>
<evidence type="ECO:0000259" key="7">
    <source>
        <dbReference type="Pfam" id="PF25963"/>
    </source>
</evidence>